<sequence>MSQMPGTVRSVRAVLLAVGAVSVLASLGFVVAAATLETGALGALFVGLLLLAALLLGVFATAVIAIARRFAGGGNGVRIGAVAIGSLLTLGGASGLVAHSGAWGSWAAAVAAGLFVTVLSTGDASREWFDLPRR</sequence>
<feature type="transmembrane region" description="Helical" evidence="1">
    <location>
        <begin position="103"/>
        <end position="124"/>
    </location>
</feature>
<comment type="caution">
    <text evidence="2">The sequence shown here is derived from an EMBL/GenBank/DDBJ whole genome shotgun (WGS) entry which is preliminary data.</text>
</comment>
<dbReference type="AlphaFoldDB" id="A0A5R9EI73"/>
<feature type="transmembrane region" description="Helical" evidence="1">
    <location>
        <begin position="79"/>
        <end position="97"/>
    </location>
</feature>
<dbReference type="EMBL" id="VAWE01000001">
    <property type="protein sequence ID" value="TLQ47543.1"/>
    <property type="molecule type" value="Genomic_DNA"/>
</dbReference>
<evidence type="ECO:0000313" key="2">
    <source>
        <dbReference type="EMBL" id="TLQ47543.1"/>
    </source>
</evidence>
<keyword evidence="1" id="KW-0472">Membrane</keyword>
<feature type="transmembrane region" description="Helical" evidence="1">
    <location>
        <begin position="43"/>
        <end position="67"/>
    </location>
</feature>
<dbReference type="RefSeq" id="WP_138056822.1">
    <property type="nucleotide sequence ID" value="NZ_VAWE01000001.1"/>
</dbReference>
<reference evidence="2 3" key="1">
    <citation type="submission" date="2019-05" db="EMBL/GenBank/DDBJ databases">
        <title>Streptomyces marianii sp. nov., a novel marine actinomycete from southern coast of India.</title>
        <authorList>
            <person name="Iniyan A.M."/>
            <person name="Wink J."/>
            <person name="Ramprasad E."/>
            <person name="Ramana C.V."/>
            <person name="Bunk B."/>
            <person name="Sproer C."/>
            <person name="Joseph F.-J.R.S."/>
            <person name="Vincent S.G.P."/>
        </authorList>
    </citation>
    <scope>NUCLEOTIDE SEQUENCE [LARGE SCALE GENOMIC DNA]</scope>
    <source>
        <strain evidence="2 3">ICN19</strain>
    </source>
</reference>
<keyword evidence="1" id="KW-1133">Transmembrane helix</keyword>
<organism evidence="2 3">
    <name type="scientific">Streptomyces marianii</name>
    <dbReference type="NCBI Taxonomy" id="1817406"/>
    <lineage>
        <taxon>Bacteria</taxon>
        <taxon>Bacillati</taxon>
        <taxon>Actinomycetota</taxon>
        <taxon>Actinomycetes</taxon>
        <taxon>Kitasatosporales</taxon>
        <taxon>Streptomycetaceae</taxon>
        <taxon>Streptomyces</taxon>
    </lineage>
</organism>
<gene>
    <name evidence="2" type="ORF">FEF34_35465</name>
</gene>
<protein>
    <submittedName>
        <fullName evidence="2">Uncharacterized protein</fullName>
    </submittedName>
</protein>
<keyword evidence="1" id="KW-0812">Transmembrane</keyword>
<evidence type="ECO:0000313" key="3">
    <source>
        <dbReference type="Proteomes" id="UP000305921"/>
    </source>
</evidence>
<accession>A0A5R9EI73</accession>
<keyword evidence="3" id="KW-1185">Reference proteome</keyword>
<dbReference type="Proteomes" id="UP000305921">
    <property type="component" value="Unassembled WGS sequence"/>
</dbReference>
<evidence type="ECO:0000256" key="1">
    <source>
        <dbReference type="SAM" id="Phobius"/>
    </source>
</evidence>
<name>A0A5R9EI73_9ACTN</name>
<proteinExistence type="predicted"/>